<accession>A0A1I4W682</accession>
<feature type="signal peptide" evidence="1">
    <location>
        <begin position="1"/>
        <end position="23"/>
    </location>
</feature>
<protein>
    <submittedName>
        <fullName evidence="2">TonB-dependent Receptor Plug Domain</fullName>
    </submittedName>
</protein>
<gene>
    <name evidence="2" type="ORF">SAMN05421594_0964</name>
</gene>
<evidence type="ECO:0000256" key="1">
    <source>
        <dbReference type="SAM" id="SignalP"/>
    </source>
</evidence>
<keyword evidence="1" id="KW-0732">Signal</keyword>
<dbReference type="OrthoDB" id="679547at2"/>
<dbReference type="SUPFAM" id="SSF56935">
    <property type="entry name" value="Porins"/>
    <property type="match status" value="1"/>
</dbReference>
<keyword evidence="2" id="KW-0675">Receptor</keyword>
<keyword evidence="3" id="KW-1185">Reference proteome</keyword>
<dbReference type="Proteomes" id="UP000198769">
    <property type="component" value="Unassembled WGS sequence"/>
</dbReference>
<reference evidence="3" key="1">
    <citation type="submission" date="2016-10" db="EMBL/GenBank/DDBJ databases">
        <authorList>
            <person name="Varghese N."/>
            <person name="Submissions S."/>
        </authorList>
    </citation>
    <scope>NUCLEOTIDE SEQUENCE [LARGE SCALE GENOMIC DNA]</scope>
    <source>
        <strain evidence="3">DSM 25575</strain>
    </source>
</reference>
<name>A0A1I4W682_CHROL</name>
<dbReference type="AlphaFoldDB" id="A0A1I4W682"/>
<dbReference type="Gene3D" id="2.60.40.1930">
    <property type="match status" value="1"/>
</dbReference>
<organism evidence="2 3">
    <name type="scientific">Chryseobacterium oleae</name>
    <dbReference type="NCBI Taxonomy" id="491207"/>
    <lineage>
        <taxon>Bacteria</taxon>
        <taxon>Pseudomonadati</taxon>
        <taxon>Bacteroidota</taxon>
        <taxon>Flavobacteriia</taxon>
        <taxon>Flavobacteriales</taxon>
        <taxon>Weeksellaceae</taxon>
        <taxon>Chryseobacterium group</taxon>
        <taxon>Chryseobacterium</taxon>
    </lineage>
</organism>
<evidence type="ECO:0000313" key="3">
    <source>
        <dbReference type="Proteomes" id="UP000198769"/>
    </source>
</evidence>
<sequence>MMKKLILLFALSMAYDLSSQLKAEEALNTFKEKYPQEKIHLLFDKNSYLAGENLWFKSFVFEGYNPSAISTNLFVELYDQNKSQITKTIVPLLNGKGSGSMAIPENLKENVYYIRAYTTWMTNFSEDFQLIRPIEIYNPSSSEKLVKDSLSAWNAAVYPESGTFIDGIRTKFAVRLRSKGFTPSKWSGYVIDAEKPDTKIVSLSGFDENVGAFELTPQNGKNYKLIVSDAAGAKHSVDLPNVASSGIHLQLKSDSKAVTFTLNGKNLPVSKGYKIIGTMNNQMVYKAVAGKISGQELSIPADKLVNGVLQISVFDDQENIVAQRLCFVQPELLKIKKPGLQSLSLNENPRAINSFSVPKDDSESDYSVLIMDGNSKSSEDDNSLLSTLWLTGDIDSKINAPARYFTKNSNSEALDALLISEKWKRFDWKMLMLGNYPIIKNKPENYLSYKGKVSVQEKPAPNMILNLVFSNSSNQPSGFHQIKTDDKGFFSLNGLVFEDVLKVSYQLNPEQKIPKEQVQVIFQPNFEFTSYKGSLPESRYMLVKRDANEKLPDEIAKFVVNKNSQKTISENVTDIAEVKLKGEKKNLTKNLNNQLSSSLFKSGNEVVFDFVNDNNNSANTNILQWLQGRVAGLEIQSKGGTYVPMLRGSSVGIYLDEMPVNTDYISSIPISDIAMVKVIKGYFAGGFGGGNGAIAIYTRRGGSAGSANSTKPSMLKQISLKGYQKEPPFISPDYSSEEMRKISQDVRSVLYWNPYLEVQKEAAKVQFYNNDEAKSYKVIMMGYDKNNYIPVYYNETLK</sequence>
<dbReference type="InterPro" id="IPR037066">
    <property type="entry name" value="Plug_dom_sf"/>
</dbReference>
<dbReference type="EMBL" id="FOVD01000001">
    <property type="protein sequence ID" value="SFN09194.1"/>
    <property type="molecule type" value="Genomic_DNA"/>
</dbReference>
<evidence type="ECO:0000313" key="2">
    <source>
        <dbReference type="EMBL" id="SFN09194.1"/>
    </source>
</evidence>
<proteinExistence type="predicted"/>
<feature type="chain" id="PRO_5011676408" evidence="1">
    <location>
        <begin position="24"/>
        <end position="798"/>
    </location>
</feature>
<dbReference type="RefSeq" id="WP_139221986.1">
    <property type="nucleotide sequence ID" value="NZ_FOVD01000001.1"/>
</dbReference>
<dbReference type="Gene3D" id="2.170.130.10">
    <property type="entry name" value="TonB-dependent receptor, plug domain"/>
    <property type="match status" value="1"/>
</dbReference>